<accession>A0AAV1TRW1</accession>
<protein>
    <submittedName>
        <fullName evidence="1">Uncharacterized protein</fullName>
    </submittedName>
</protein>
<comment type="caution">
    <text evidence="1">The sequence shown here is derived from an EMBL/GenBank/DDBJ whole genome shotgun (WGS) entry which is preliminary data.</text>
</comment>
<sequence length="184" mass="21441">MVTARQVEPAGDVQGVSKRFLRLVVSNDAELGYKRVAEERLIGIEKIYEELKAVMRNFKLDEREIGCQKLSDIFGRMVEKDNDVATLMGLEGVTGSQARDILRYIEEFIRADKFDFTPSDAYNFMMRRSKLHETASAYAHLYEKFREHKKFFLSLQWHWIVYNKDFWAAKEALETNAIKDAATN</sequence>
<dbReference type="AlphaFoldDB" id="A0AAV1TRW1"/>
<gene>
    <name evidence="1" type="ORF">PM001_LOCUS10284</name>
</gene>
<reference evidence="1" key="1">
    <citation type="submission" date="2024-01" db="EMBL/GenBank/DDBJ databases">
        <authorList>
            <person name="Webb A."/>
        </authorList>
    </citation>
    <scope>NUCLEOTIDE SEQUENCE</scope>
    <source>
        <strain evidence="1">Pm1</strain>
    </source>
</reference>
<evidence type="ECO:0000313" key="2">
    <source>
        <dbReference type="Proteomes" id="UP001162060"/>
    </source>
</evidence>
<name>A0AAV1TRW1_9STRA</name>
<evidence type="ECO:0000313" key="1">
    <source>
        <dbReference type="EMBL" id="CAK7925134.1"/>
    </source>
</evidence>
<dbReference type="Proteomes" id="UP001162060">
    <property type="component" value="Unassembled WGS sequence"/>
</dbReference>
<organism evidence="1 2">
    <name type="scientific">Peronospora matthiolae</name>
    <dbReference type="NCBI Taxonomy" id="2874970"/>
    <lineage>
        <taxon>Eukaryota</taxon>
        <taxon>Sar</taxon>
        <taxon>Stramenopiles</taxon>
        <taxon>Oomycota</taxon>
        <taxon>Peronosporomycetes</taxon>
        <taxon>Peronosporales</taxon>
        <taxon>Peronosporaceae</taxon>
        <taxon>Peronospora</taxon>
    </lineage>
</organism>
<proteinExistence type="predicted"/>
<dbReference type="EMBL" id="CAKLBY020000086">
    <property type="protein sequence ID" value="CAK7925134.1"/>
    <property type="molecule type" value="Genomic_DNA"/>
</dbReference>